<evidence type="ECO:0000313" key="1">
    <source>
        <dbReference type="EMBL" id="AXB46060.1"/>
    </source>
</evidence>
<dbReference type="KEGG" id="aab:A4R43_29250"/>
<proteinExistence type="predicted"/>
<gene>
    <name evidence="1" type="ORF">A4R43_29250</name>
</gene>
<keyword evidence="2" id="KW-1185">Reference proteome</keyword>
<dbReference type="Proteomes" id="UP000250434">
    <property type="component" value="Chromosome"/>
</dbReference>
<evidence type="ECO:0000313" key="2">
    <source>
        <dbReference type="Proteomes" id="UP000250434"/>
    </source>
</evidence>
<dbReference type="OrthoDB" id="3642596at2"/>
<name>A0A344LDD6_9PSEU</name>
<protein>
    <submittedName>
        <fullName evidence="1">Uncharacterized protein</fullName>
    </submittedName>
</protein>
<dbReference type="AlphaFoldDB" id="A0A344LDD6"/>
<organism evidence="1 2">
    <name type="scientific">Amycolatopsis albispora</name>
    <dbReference type="NCBI Taxonomy" id="1804986"/>
    <lineage>
        <taxon>Bacteria</taxon>
        <taxon>Bacillati</taxon>
        <taxon>Actinomycetota</taxon>
        <taxon>Actinomycetes</taxon>
        <taxon>Pseudonocardiales</taxon>
        <taxon>Pseudonocardiaceae</taxon>
        <taxon>Amycolatopsis</taxon>
    </lineage>
</organism>
<dbReference type="EMBL" id="CP015163">
    <property type="protein sequence ID" value="AXB46060.1"/>
    <property type="molecule type" value="Genomic_DNA"/>
</dbReference>
<reference evidence="1 2" key="1">
    <citation type="submission" date="2016-04" db="EMBL/GenBank/DDBJ databases">
        <title>Complete genome sequence and analysis of deep-sea sediment isolate, Amycolatopsis sp. WP1.</title>
        <authorList>
            <person name="Wang H."/>
            <person name="Chen S."/>
            <person name="Wu Q."/>
        </authorList>
    </citation>
    <scope>NUCLEOTIDE SEQUENCE [LARGE SCALE GENOMIC DNA]</scope>
    <source>
        <strain evidence="1 2">WP1</strain>
    </source>
</reference>
<accession>A0A344LDD6</accession>
<sequence length="255" mass="28461">MSDDWELRWASGARRFYVAEIVRQASYALAAVQQALILSRDPQRRSEAWPAVQSFLTASAIISKLLWPVRADGADPKSRWRRFRADRLRTELMISDTSALRDRKVRDSADHFDERIDDLVRDQRIPQSWTDLADAEFVRQPAPFRAIDPDTGEVLAGHDRMALGPVIAELNAVLRRCEDIEPGLTSAPDIAMLLATLRWPPLPSLFAPTERPDEPVIAGATFGTTGPQSLEELIALVADQLSDHPEPNRPHGADG</sequence>
<dbReference type="RefSeq" id="WP_098085227.1">
    <property type="nucleotide sequence ID" value="NZ_CP015163.1"/>
</dbReference>